<feature type="compositionally biased region" description="Gly residues" evidence="1">
    <location>
        <begin position="70"/>
        <end position="83"/>
    </location>
</feature>
<feature type="region of interest" description="Disordered" evidence="1">
    <location>
        <begin position="63"/>
        <end position="83"/>
    </location>
</feature>
<dbReference type="AlphaFoldDB" id="A0A936NB42"/>
<gene>
    <name evidence="2" type="ORF">IPN02_06035</name>
</gene>
<sequence length="83" mass="8548">MGPTEHDLPFDEEVGGDWAILVAAGVWHNISDIDDVPLKLYAIYGPPEHPHGTVDATVGTPAELNAETGSGLGIGSLSGQGTL</sequence>
<dbReference type="Gene3D" id="2.60.120.10">
    <property type="entry name" value="Jelly Rolls"/>
    <property type="match status" value="1"/>
</dbReference>
<dbReference type="EMBL" id="JADJZA010000002">
    <property type="protein sequence ID" value="MBK9296409.1"/>
    <property type="molecule type" value="Genomic_DNA"/>
</dbReference>
<organism evidence="2 3">
    <name type="scientific">Candidatus Neomicrothrix subdominans</name>
    <dbReference type="NCBI Taxonomy" id="2954438"/>
    <lineage>
        <taxon>Bacteria</taxon>
        <taxon>Bacillati</taxon>
        <taxon>Actinomycetota</taxon>
        <taxon>Acidimicrobiia</taxon>
        <taxon>Acidimicrobiales</taxon>
        <taxon>Microthrixaceae</taxon>
        <taxon>Candidatus Neomicrothrix</taxon>
    </lineage>
</organism>
<dbReference type="SUPFAM" id="SSF51182">
    <property type="entry name" value="RmlC-like cupins"/>
    <property type="match status" value="1"/>
</dbReference>
<accession>A0A936NB42</accession>
<dbReference type="InterPro" id="IPR011051">
    <property type="entry name" value="RmlC_Cupin_sf"/>
</dbReference>
<evidence type="ECO:0000256" key="1">
    <source>
        <dbReference type="SAM" id="MobiDB-lite"/>
    </source>
</evidence>
<evidence type="ECO:0000313" key="3">
    <source>
        <dbReference type="Proteomes" id="UP000727993"/>
    </source>
</evidence>
<dbReference type="Proteomes" id="UP000727993">
    <property type="component" value="Unassembled WGS sequence"/>
</dbReference>
<comment type="caution">
    <text evidence="2">The sequence shown here is derived from an EMBL/GenBank/DDBJ whole genome shotgun (WGS) entry which is preliminary data.</text>
</comment>
<dbReference type="InterPro" id="IPR014710">
    <property type="entry name" value="RmlC-like_jellyroll"/>
</dbReference>
<protein>
    <recommendedName>
        <fullName evidence="4">Cupin domain-containing protein</fullName>
    </recommendedName>
</protein>
<reference evidence="2 3" key="1">
    <citation type="submission" date="2020-10" db="EMBL/GenBank/DDBJ databases">
        <title>Connecting structure to function with the recovery of over 1000 high-quality activated sludge metagenome-assembled genomes encoding full-length rRNA genes using long-read sequencing.</title>
        <authorList>
            <person name="Singleton C.M."/>
            <person name="Petriglieri F."/>
            <person name="Kristensen J.M."/>
            <person name="Kirkegaard R.H."/>
            <person name="Michaelsen T.Y."/>
            <person name="Andersen M.H."/>
            <person name="Karst S.M."/>
            <person name="Dueholm M.S."/>
            <person name="Nielsen P.H."/>
            <person name="Albertsen M."/>
        </authorList>
    </citation>
    <scope>NUCLEOTIDE SEQUENCE [LARGE SCALE GENOMIC DNA]</scope>
    <source>
        <strain evidence="2">Lyne_18-Q3-R50-59_MAXAC.006</strain>
    </source>
</reference>
<name>A0A936NB42_9ACTN</name>
<proteinExistence type="predicted"/>
<evidence type="ECO:0008006" key="4">
    <source>
        <dbReference type="Google" id="ProtNLM"/>
    </source>
</evidence>
<evidence type="ECO:0000313" key="2">
    <source>
        <dbReference type="EMBL" id="MBK9296409.1"/>
    </source>
</evidence>